<dbReference type="Gene3D" id="1.10.260.40">
    <property type="entry name" value="lambda repressor-like DNA-binding domains"/>
    <property type="match status" value="1"/>
</dbReference>
<dbReference type="InterPro" id="IPR001387">
    <property type="entry name" value="Cro/C1-type_HTH"/>
</dbReference>
<feature type="domain" description="HTH cro/C1-type" evidence="1">
    <location>
        <begin position="14"/>
        <end position="70"/>
    </location>
</feature>
<sequence>MLDDLEGKRTGERIQIIRERKGMSRPVLAGLVGYSAEWLKGIESGRRLPPRLPALVRLAEVLAVGDVAILAGTDMDLGGNATIPISSFARIPHEAVPAIRDAVRAPLLTADEQVLPVAALRQRTAEAWQVWHTSRTHRTDVGRVLPALIRDARAAVRKAQGQERRDAWAVLADLWALVQHVIVWASEPELIWVVADRAMAAAQEADQPAALAGAAWTYAIVQRSGGDTDAALTLALDAADLLRMRLEDGGDEIRALHGALLLHAATTAARAGREGDAWRFWDEAAVVADRLPAGYHHPWTQFGGSNVALHAVSIGADLTKSAAAKEQAERIDPDSIPSRERRARLHVEIARTYQQRRDWSSMLDWLQRAYGISHDSVHYSPTGRQMASDAVDQGGPLIERRARGFAQELGLPL</sequence>
<name>A0ABN3CXG4_9ACTN</name>
<evidence type="ECO:0000313" key="3">
    <source>
        <dbReference type="Proteomes" id="UP001499843"/>
    </source>
</evidence>
<dbReference type="SUPFAM" id="SSF47413">
    <property type="entry name" value="lambda repressor-like DNA-binding domains"/>
    <property type="match status" value="1"/>
</dbReference>
<dbReference type="RefSeq" id="WP_344490491.1">
    <property type="nucleotide sequence ID" value="NZ_BAAAQX010000036.1"/>
</dbReference>
<evidence type="ECO:0000313" key="2">
    <source>
        <dbReference type="EMBL" id="GAA2213933.1"/>
    </source>
</evidence>
<evidence type="ECO:0000259" key="1">
    <source>
        <dbReference type="PROSITE" id="PS50943"/>
    </source>
</evidence>
<keyword evidence="3" id="KW-1185">Reference proteome</keyword>
<dbReference type="Proteomes" id="UP001499843">
    <property type="component" value="Unassembled WGS sequence"/>
</dbReference>
<protein>
    <submittedName>
        <fullName evidence="2">Helix-turn-helix transcriptional regulator</fullName>
    </submittedName>
</protein>
<organism evidence="2 3">
    <name type="scientific">Nonomuraea monospora</name>
    <dbReference type="NCBI Taxonomy" id="568818"/>
    <lineage>
        <taxon>Bacteria</taxon>
        <taxon>Bacillati</taxon>
        <taxon>Actinomycetota</taxon>
        <taxon>Actinomycetes</taxon>
        <taxon>Streptosporangiales</taxon>
        <taxon>Streptosporangiaceae</taxon>
        <taxon>Nonomuraea</taxon>
    </lineage>
</organism>
<proteinExistence type="predicted"/>
<dbReference type="PROSITE" id="PS50943">
    <property type="entry name" value="HTH_CROC1"/>
    <property type="match status" value="1"/>
</dbReference>
<dbReference type="InterPro" id="IPR010982">
    <property type="entry name" value="Lambda_DNA-bd_dom_sf"/>
</dbReference>
<gene>
    <name evidence="2" type="ORF">GCM10009850_093960</name>
</gene>
<dbReference type="EMBL" id="BAAAQX010000036">
    <property type="protein sequence ID" value="GAA2213933.1"/>
    <property type="molecule type" value="Genomic_DNA"/>
</dbReference>
<dbReference type="Pfam" id="PF13560">
    <property type="entry name" value="HTH_31"/>
    <property type="match status" value="1"/>
</dbReference>
<dbReference type="SMART" id="SM00530">
    <property type="entry name" value="HTH_XRE"/>
    <property type="match status" value="1"/>
</dbReference>
<dbReference type="CDD" id="cd00093">
    <property type="entry name" value="HTH_XRE"/>
    <property type="match status" value="1"/>
</dbReference>
<accession>A0ABN3CXG4</accession>
<reference evidence="2 3" key="1">
    <citation type="journal article" date="2019" name="Int. J. Syst. Evol. Microbiol.">
        <title>The Global Catalogue of Microorganisms (GCM) 10K type strain sequencing project: providing services to taxonomists for standard genome sequencing and annotation.</title>
        <authorList>
            <consortium name="The Broad Institute Genomics Platform"/>
            <consortium name="The Broad Institute Genome Sequencing Center for Infectious Disease"/>
            <person name="Wu L."/>
            <person name="Ma J."/>
        </authorList>
    </citation>
    <scope>NUCLEOTIDE SEQUENCE [LARGE SCALE GENOMIC DNA]</scope>
    <source>
        <strain evidence="2 3">JCM 16114</strain>
    </source>
</reference>
<comment type="caution">
    <text evidence="2">The sequence shown here is derived from an EMBL/GenBank/DDBJ whole genome shotgun (WGS) entry which is preliminary data.</text>
</comment>